<keyword evidence="3" id="KW-0732">Signal</keyword>
<dbReference type="NCBIfam" id="NF008520">
    <property type="entry name" value="PRK11447.1"/>
    <property type="match status" value="1"/>
</dbReference>
<reference evidence="9 10" key="1">
    <citation type="submission" date="2021-08" db="EMBL/GenBank/DDBJ databases">
        <title>Culture and genomic analysis of Symbiopectobacterium purcellii sp. nov. gen. nov., isolated from the leafhopper Empoasca decipiens.</title>
        <authorList>
            <person name="Nadal-Jimenez P."/>
            <person name="Siozios S."/>
            <person name="Halliday N."/>
            <person name="Camara M."/>
            <person name="Hurst G.D.D."/>
        </authorList>
    </citation>
    <scope>NUCLEOTIDE SEQUENCE [LARGE SCALE GENOMIC DNA]</scope>
    <source>
        <strain evidence="9 10">SyEd1</strain>
    </source>
</reference>
<protein>
    <submittedName>
        <fullName evidence="9">Cellulose biosynthesis protein BcsC</fullName>
    </submittedName>
</protein>
<gene>
    <name evidence="9" type="primary">bcsC</name>
    <name evidence="9" type="ORF">K6K13_00360</name>
</gene>
<evidence type="ECO:0000313" key="9">
    <source>
        <dbReference type="EMBL" id="QZN95997.1"/>
    </source>
</evidence>
<evidence type="ECO:0000259" key="8">
    <source>
        <dbReference type="Pfam" id="PF05420"/>
    </source>
</evidence>
<dbReference type="PANTHER" id="PTHR12558">
    <property type="entry name" value="CELL DIVISION CYCLE 16,23,27"/>
    <property type="match status" value="1"/>
</dbReference>
<evidence type="ECO:0000256" key="4">
    <source>
        <dbReference type="ARBA" id="ARBA00022737"/>
    </source>
</evidence>
<dbReference type="InterPro" id="IPR011990">
    <property type="entry name" value="TPR-like_helical_dom_sf"/>
</dbReference>
<evidence type="ECO:0000256" key="3">
    <source>
        <dbReference type="ARBA" id="ARBA00022729"/>
    </source>
</evidence>
<evidence type="ECO:0000313" key="10">
    <source>
        <dbReference type="Proteomes" id="UP000825886"/>
    </source>
</evidence>
<evidence type="ECO:0000256" key="2">
    <source>
        <dbReference type="ARBA" id="ARBA00005186"/>
    </source>
</evidence>
<dbReference type="InterPro" id="IPR008410">
    <property type="entry name" value="BCSC_C"/>
</dbReference>
<keyword evidence="6" id="KW-0135">Cellulose biosynthesis</keyword>
<accession>A0ABX9ALW2</accession>
<name>A0ABX9ALW2_9ENTR</name>
<sequence length="1162" mass="128942">MNSVTDSINRVNFYLPGISDAQLHHNRRWIIFIRPDDDAAHGGGRYRDDLVRQSLARLTLIDPDSPDVIAAQLRLALRQGDQAQARQHLEKLHSVAPDSEQYRQSAMMLALTQQDTRQKLEQARLQATAGRYEEAKKAYDELFHGEPPTLDLAVEYWRLVARLPGQEPVAIQQLEALDKRYPGNVNLRLTLARRLFSQDRDAEGYAILQKLADDPVGRGQAAGMWMEMVKRMTVSPQSIAQLNRFLTVFADDPSAVGAQQERERQQKMLDDPAYQARLRGLASVEQGASGSATIADLSKALAETPDDPNLIGALGMAAMRNGDRAKALALFEQAKTADINKENGDKWDVLIKSTRYWLEIDAGDRALKANNLAQAKQHYQQAQQVDNNDGYALSGLGDVAAARHNDTAAKRFYQQALQREPANGGAIRGMAALYGRQSPQAALAYINNLPATQQRPLQETLTALKRDITTQQADQLAEQGKWPEAAEAYRQVYQPAADDIWLPYHYAQVLRQLNQNAQADDIMQRMANTPPASPERAYAYALYLSATERETQALTHLHTLPEAQWNDNMRELAQRLTTERTLVHAQALYDAGNETGAVSYLQQQPANTRISLMLADWALQRGNAADALARYRKVLAQDGQNADAQLGEVDALITIGQRDEARQRLQTLKIADDSSLNTQRRVANAWYAVGNVPLANQTLQAAKTSAQKAPPSQIKAWIYRDAARLETEQGQSAAAQADYRQAMVASGISSTSPQDNDSYTRLTRPQQSDDWLQRSIRADAADQYRQQDINVTLGHDYWRSSGTNGISNLKAHDTILQVDFPLYQGRGFVRTDTISMNAGRFNTNSNGAFREVFGTCATLDCYSGRTQKTSGTGVAAGWKNDRWTTDIGTTPIGFDVVDVVGGVSYSGDWQQLGWTATASRRPISSSLLAFGGAKDPITGTTWGGVRATGASLGLSYDRGEAHGVWSDLGFHQITGKNVADNHRARAMAGYYYKLINEDDRRLTVGANTMWWSYQKDLSGYSLGQGGYYSPQQYVSFGLPINYRQRTENWSWELGGTVSWSYAKTKNQRRYPLGSLVSSAGLTTYERDRMETGSSSTGVGYTLCALIERRLTSHWTLGAAIDIQEAKDYTPSHGMLYLRYSFAGWQGSLDSPPQPPTPYSDFK</sequence>
<dbReference type="EMBL" id="CP081864">
    <property type="protein sequence ID" value="QZN95997.1"/>
    <property type="molecule type" value="Genomic_DNA"/>
</dbReference>
<comment type="function">
    <text evidence="1">Required for maximal bacterial cellulose synthesis.</text>
</comment>
<dbReference type="Proteomes" id="UP000825886">
    <property type="component" value="Chromosome"/>
</dbReference>
<dbReference type="RefSeq" id="WP_222159064.1">
    <property type="nucleotide sequence ID" value="NZ_CP081864.1"/>
</dbReference>
<dbReference type="SUPFAM" id="SSF48452">
    <property type="entry name" value="TPR-like"/>
    <property type="match status" value="4"/>
</dbReference>
<evidence type="ECO:0000256" key="7">
    <source>
        <dbReference type="SAM" id="MobiDB-lite"/>
    </source>
</evidence>
<feature type="region of interest" description="Disordered" evidence="7">
    <location>
        <begin position="747"/>
        <end position="767"/>
    </location>
</feature>
<dbReference type="Pfam" id="PF14559">
    <property type="entry name" value="TPR_19"/>
    <property type="match status" value="1"/>
</dbReference>
<dbReference type="InterPro" id="IPR019734">
    <property type="entry name" value="TPR_rpt"/>
</dbReference>
<keyword evidence="5" id="KW-0802">TPR repeat</keyword>
<feature type="domain" description="Cellulose synthase operon C C-terminal" evidence="8">
    <location>
        <begin position="807"/>
        <end position="1141"/>
    </location>
</feature>
<dbReference type="PANTHER" id="PTHR12558:SF13">
    <property type="entry name" value="CELL DIVISION CYCLE PROTEIN 27 HOMOLOG"/>
    <property type="match status" value="1"/>
</dbReference>
<proteinExistence type="predicted"/>
<comment type="pathway">
    <text evidence="2">Glycan metabolism; bacterial cellulose biosynthesis.</text>
</comment>
<evidence type="ECO:0000256" key="6">
    <source>
        <dbReference type="ARBA" id="ARBA00022916"/>
    </source>
</evidence>
<keyword evidence="4" id="KW-0677">Repeat</keyword>
<evidence type="ECO:0000256" key="5">
    <source>
        <dbReference type="ARBA" id="ARBA00022803"/>
    </source>
</evidence>
<dbReference type="Pfam" id="PF05420">
    <property type="entry name" value="BCSC_C"/>
    <property type="match status" value="1"/>
</dbReference>
<keyword evidence="10" id="KW-1185">Reference proteome</keyword>
<dbReference type="Gene3D" id="1.25.40.10">
    <property type="entry name" value="Tetratricopeptide repeat domain"/>
    <property type="match status" value="5"/>
</dbReference>
<evidence type="ECO:0000256" key="1">
    <source>
        <dbReference type="ARBA" id="ARBA00003476"/>
    </source>
</evidence>
<dbReference type="SMART" id="SM00028">
    <property type="entry name" value="TPR"/>
    <property type="match status" value="6"/>
</dbReference>
<organism evidence="9 10">
    <name type="scientific">Symbiopectobacterium purcellii</name>
    <dbReference type="NCBI Taxonomy" id="2871826"/>
    <lineage>
        <taxon>Bacteria</taxon>
        <taxon>Pseudomonadati</taxon>
        <taxon>Pseudomonadota</taxon>
        <taxon>Gammaproteobacteria</taxon>
        <taxon>Enterobacterales</taxon>
        <taxon>Enterobacteriaceae</taxon>
    </lineage>
</organism>